<keyword evidence="2" id="KW-1185">Reference proteome</keyword>
<protein>
    <submittedName>
        <fullName evidence="1">Uncharacterized protein</fullName>
    </submittedName>
</protein>
<name>A0A9X2RPN5_9ACTN</name>
<dbReference type="EMBL" id="JANIID010000015">
    <property type="protein sequence ID" value="MCQ8771661.1"/>
    <property type="molecule type" value="Genomic_DNA"/>
</dbReference>
<proteinExistence type="predicted"/>
<evidence type="ECO:0000313" key="2">
    <source>
        <dbReference type="Proteomes" id="UP001142374"/>
    </source>
</evidence>
<sequence>MVALGLSIHNFVALQREPSVDVALPHIARVAQGKDTWLYFQPTLSTRVKTERAEVISQVELHLRPTASGAGEPAFFWDETGSFSYDAAAHNLTYQRVADPSPLLVSQSTPQQPLLLFNAVGWGFGEGRYEGTLVLRRASGEGPLTKSFCMVVSKAAATTMRSAGQYKFNDFRDDVPGSDTHRPESRGCYVLSPV</sequence>
<dbReference type="AlphaFoldDB" id="A0A9X2RPN5"/>
<comment type="caution">
    <text evidence="1">The sequence shown here is derived from an EMBL/GenBank/DDBJ whole genome shotgun (WGS) entry which is preliminary data.</text>
</comment>
<accession>A0A9X2RPN5</accession>
<organism evidence="1 2">
    <name type="scientific">Streptomyces telluris</name>
    <dbReference type="NCBI Taxonomy" id="2720021"/>
    <lineage>
        <taxon>Bacteria</taxon>
        <taxon>Bacillati</taxon>
        <taxon>Actinomycetota</taxon>
        <taxon>Actinomycetes</taxon>
        <taxon>Kitasatosporales</taxon>
        <taxon>Streptomycetaceae</taxon>
        <taxon>Streptomyces</taxon>
    </lineage>
</organism>
<dbReference type="RefSeq" id="WP_168093892.1">
    <property type="nucleotide sequence ID" value="NZ_JAATER010000187.1"/>
</dbReference>
<evidence type="ECO:0000313" key="1">
    <source>
        <dbReference type="EMBL" id="MCQ8771661.1"/>
    </source>
</evidence>
<dbReference type="Proteomes" id="UP001142374">
    <property type="component" value="Unassembled WGS sequence"/>
</dbReference>
<gene>
    <name evidence="1" type="ORF">NQU55_18100</name>
</gene>
<reference evidence="1" key="1">
    <citation type="submission" date="2022-06" db="EMBL/GenBank/DDBJ databases">
        <title>WGS of actinobacteria.</title>
        <authorList>
            <person name="Thawai C."/>
        </authorList>
    </citation>
    <scope>NUCLEOTIDE SEQUENCE</scope>
    <source>
        <strain evidence="1">AA8</strain>
    </source>
</reference>